<dbReference type="RefSeq" id="WP_155629580.1">
    <property type="nucleotide sequence ID" value="NZ_LPEQ01000113.1"/>
</dbReference>
<protein>
    <submittedName>
        <fullName evidence="1">Uncharacterized protein</fullName>
    </submittedName>
</protein>
<name>A0A125A9A5_9BURK</name>
<evidence type="ECO:0000313" key="1">
    <source>
        <dbReference type="EMBL" id="KVV40762.1"/>
    </source>
</evidence>
<sequence>MTHEQDMIATLLEYAMKYAETNDEPEGGDCRQAIALAQRYLRSPTATVAPQQDAVPRFELMHSGANPHRYQAEAIRTGDAGIYEEVRVSVFDCNDTCVADALVGLTEAGELRVLVTTDADGDGDHRIAVYPTRSAAAAVDAHWE</sequence>
<gene>
    <name evidence="1" type="ORF">WT27_12585</name>
</gene>
<proteinExistence type="predicted"/>
<accession>A0A125A9A5</accession>
<keyword evidence="2" id="KW-1185">Reference proteome</keyword>
<evidence type="ECO:0000313" key="2">
    <source>
        <dbReference type="Proteomes" id="UP000062317"/>
    </source>
</evidence>
<dbReference type="AlphaFoldDB" id="A0A125A9A5"/>
<dbReference type="Proteomes" id="UP000062317">
    <property type="component" value="Unassembled WGS sequence"/>
</dbReference>
<reference evidence="1 2" key="1">
    <citation type="submission" date="2015-11" db="EMBL/GenBank/DDBJ databases">
        <title>Expanding the genomic diversity of Burkholderia species for the development of highly accurate diagnostics.</title>
        <authorList>
            <person name="Sahl J."/>
            <person name="Keim P."/>
            <person name="Wagner D."/>
        </authorList>
    </citation>
    <scope>NUCLEOTIDE SEQUENCE [LARGE SCALE GENOMIC DNA]</scope>
    <source>
        <strain evidence="1 2">MSMB1301WGS</strain>
    </source>
</reference>
<dbReference type="EMBL" id="LPEQ01000113">
    <property type="protein sequence ID" value="KVV40762.1"/>
    <property type="molecule type" value="Genomic_DNA"/>
</dbReference>
<comment type="caution">
    <text evidence="1">The sequence shown here is derived from an EMBL/GenBank/DDBJ whole genome shotgun (WGS) entry which is preliminary data.</text>
</comment>
<organism evidence="1 2">
    <name type="scientific">Burkholderia territorii</name>
    <dbReference type="NCBI Taxonomy" id="1503055"/>
    <lineage>
        <taxon>Bacteria</taxon>
        <taxon>Pseudomonadati</taxon>
        <taxon>Pseudomonadota</taxon>
        <taxon>Betaproteobacteria</taxon>
        <taxon>Burkholderiales</taxon>
        <taxon>Burkholderiaceae</taxon>
        <taxon>Burkholderia</taxon>
        <taxon>Burkholderia cepacia complex</taxon>
    </lineage>
</organism>